<reference evidence="2" key="1">
    <citation type="journal article" date="2023" name="Nat. Plants">
        <title>Single-cell RNA sequencing provides a high-resolution roadmap for understanding the multicellular compartmentation of specialized metabolism.</title>
        <authorList>
            <person name="Sun S."/>
            <person name="Shen X."/>
            <person name="Li Y."/>
            <person name="Li Y."/>
            <person name="Wang S."/>
            <person name="Li R."/>
            <person name="Zhang H."/>
            <person name="Shen G."/>
            <person name="Guo B."/>
            <person name="Wei J."/>
            <person name="Xu J."/>
            <person name="St-Pierre B."/>
            <person name="Chen S."/>
            <person name="Sun C."/>
        </authorList>
    </citation>
    <scope>NUCLEOTIDE SEQUENCE [LARGE SCALE GENOMIC DNA]</scope>
</reference>
<dbReference type="EMBL" id="CM044704">
    <property type="protein sequence ID" value="KAI5669536.1"/>
    <property type="molecule type" value="Genomic_DNA"/>
</dbReference>
<evidence type="ECO:0000313" key="1">
    <source>
        <dbReference type="EMBL" id="KAI5669536.1"/>
    </source>
</evidence>
<proteinExistence type="predicted"/>
<name>A0ACC0BA56_CATRO</name>
<dbReference type="Proteomes" id="UP001060085">
    <property type="component" value="Linkage Group LG04"/>
</dbReference>
<gene>
    <name evidence="1" type="ORF">M9H77_19389</name>
</gene>
<evidence type="ECO:0000313" key="2">
    <source>
        <dbReference type="Proteomes" id="UP001060085"/>
    </source>
</evidence>
<accession>A0ACC0BA56</accession>
<comment type="caution">
    <text evidence="1">The sequence shown here is derived from an EMBL/GenBank/DDBJ whole genome shotgun (WGS) entry which is preliminary data.</text>
</comment>
<keyword evidence="2" id="KW-1185">Reference proteome</keyword>
<organism evidence="1 2">
    <name type="scientific">Catharanthus roseus</name>
    <name type="common">Madagascar periwinkle</name>
    <name type="synonym">Vinca rosea</name>
    <dbReference type="NCBI Taxonomy" id="4058"/>
    <lineage>
        <taxon>Eukaryota</taxon>
        <taxon>Viridiplantae</taxon>
        <taxon>Streptophyta</taxon>
        <taxon>Embryophyta</taxon>
        <taxon>Tracheophyta</taxon>
        <taxon>Spermatophyta</taxon>
        <taxon>Magnoliopsida</taxon>
        <taxon>eudicotyledons</taxon>
        <taxon>Gunneridae</taxon>
        <taxon>Pentapetalae</taxon>
        <taxon>asterids</taxon>
        <taxon>lamiids</taxon>
        <taxon>Gentianales</taxon>
        <taxon>Apocynaceae</taxon>
        <taxon>Rauvolfioideae</taxon>
        <taxon>Vinceae</taxon>
        <taxon>Catharanthinae</taxon>
        <taxon>Catharanthus</taxon>
    </lineage>
</organism>
<sequence length="760" mass="84927">MATTQSSKFRKKKIPFSQPQTISSLSEINADDDFQDPFPSLLGFKTTLTQQPLKPSNNSSQRPLKKLKKQPVFISSGKENNFASQNFPGPPPVKEECRNKEEVELDLFGGGLDALELSLDSEDNRRFNNSTNDGSDKMGLEQFGSGQLGCTVSSLVECEGNENEEEFEGCTQLDVLIKLCDSGERVQDNEIIQDCKGDFDFGEEYNNLEEQEAGESGNGKEVGLICCPLCGKDISELQEDLRQVHMNECLDKEEAVNDVSLPADGSTGPCPGQVFDCSPGQSPQKVVDVSPVSEWLCNLGLAKYVKFFVQEEIDWDTLTWLTEEDLFNIGVTALGPRKKIIHALGEIKAGCKATEDQPDDSRVIENITNKLGTNKLITDYFPGSVAERKCSTIASKGQKNAQKNHCVSANGSVQKKKQARSLKQKDAPVWCSIPGTPFRVDAFKCLTRDCCHWFLTHFHMDHYQGLTRSFSHGKIYCSLITAKLVNMKLGISWDKLQVLPLNQKRNIAGVDVTCFDANHCPGAVILLFEPPNGKAVLHTGDFRFCDDMAKISTLQTRAIHTLILDTTYCDPQYDFPKQEAVIQFVIEAIQAEEFNPRTLFLIGSYTIGKERLFMEVARVLHKKIYVGAAKLRLLECLEYPKEDMQWLTLNEHESHIHVVPMWTLASFKRLKHVANQYAGRFNLIVAFSPTGWSFGKGKKKSSGKRSQQGTIIRYEVPYSEHSSYTELRDFVKFISPATIIPSVNNYGPESASTMLSHLLA</sequence>
<protein>
    <submittedName>
        <fullName evidence="1">Uncharacterized protein</fullName>
    </submittedName>
</protein>